<evidence type="ECO:0000313" key="3">
    <source>
        <dbReference type="EMBL" id="KAI1844531.1"/>
    </source>
</evidence>
<gene>
    <name evidence="3" type="ORF">JX265_014115</name>
</gene>
<dbReference type="PANTHER" id="PTHR43094">
    <property type="entry name" value="AMINOTRANSFERASE"/>
    <property type="match status" value="1"/>
</dbReference>
<dbReference type="AlphaFoldDB" id="A0A9P9W7A1"/>
<dbReference type="EMBL" id="JAFIMR010000249">
    <property type="protein sequence ID" value="KAI1844531.1"/>
    <property type="molecule type" value="Genomic_DNA"/>
</dbReference>
<dbReference type="GO" id="GO:0030170">
    <property type="term" value="F:pyridoxal phosphate binding"/>
    <property type="evidence" value="ECO:0007669"/>
    <property type="project" value="InterPro"/>
</dbReference>
<dbReference type="Gene3D" id="3.40.640.10">
    <property type="entry name" value="Type I PLP-dependent aspartate aminotransferase-like (Major domain)"/>
    <property type="match status" value="1"/>
</dbReference>
<evidence type="ECO:0000313" key="4">
    <source>
        <dbReference type="Proteomes" id="UP000829685"/>
    </source>
</evidence>
<dbReference type="GO" id="GO:0008483">
    <property type="term" value="F:transaminase activity"/>
    <property type="evidence" value="ECO:0007669"/>
    <property type="project" value="InterPro"/>
</dbReference>
<comment type="similarity">
    <text evidence="1">Belongs to the class-III pyridoxal-phosphate-dependent aminotransferase family.</text>
</comment>
<reference evidence="3" key="1">
    <citation type="submission" date="2021-03" db="EMBL/GenBank/DDBJ databases">
        <title>Revisited historic fungal species revealed as producer of novel bioactive compounds through whole genome sequencing and comparative genomics.</title>
        <authorList>
            <person name="Vignolle G.A."/>
            <person name="Hochenegger N."/>
            <person name="Mach R.L."/>
            <person name="Mach-Aigner A.R."/>
            <person name="Javad Rahimi M."/>
            <person name="Salim K.A."/>
            <person name="Chan C.M."/>
            <person name="Lim L.B.L."/>
            <person name="Cai F."/>
            <person name="Druzhinina I.S."/>
            <person name="U'Ren J.M."/>
            <person name="Derntl C."/>
        </authorList>
    </citation>
    <scope>NUCLEOTIDE SEQUENCE</scope>
    <source>
        <strain evidence="3">TUCIM 5799</strain>
    </source>
</reference>
<dbReference type="Proteomes" id="UP000829685">
    <property type="component" value="Unassembled WGS sequence"/>
</dbReference>
<dbReference type="InterPro" id="IPR015424">
    <property type="entry name" value="PyrdxlP-dep_Trfase"/>
</dbReference>
<proteinExistence type="inferred from homology"/>
<dbReference type="InterPro" id="IPR005814">
    <property type="entry name" value="Aminotrans_3"/>
</dbReference>
<evidence type="ECO:0000256" key="1">
    <source>
        <dbReference type="ARBA" id="ARBA00008954"/>
    </source>
</evidence>
<sequence length="128" mass="14134">MFYITDVYEQLCNQIVESTGGHMSKVLIVSSGSEAMEAAMKLARQYFLEKPDSEPKRVNFIARNQSYHGTTLGSLSMGGHISRRAKGQGQDENDEAYVARLAEELDKEFQRLGPETVCAFVAEPVVGA</sequence>
<dbReference type="GO" id="GO:0005829">
    <property type="term" value="C:cytosol"/>
    <property type="evidence" value="ECO:0007669"/>
    <property type="project" value="TreeGrafter"/>
</dbReference>
<organism evidence="3 4">
    <name type="scientific">Neoarthrinium moseri</name>
    <dbReference type="NCBI Taxonomy" id="1658444"/>
    <lineage>
        <taxon>Eukaryota</taxon>
        <taxon>Fungi</taxon>
        <taxon>Dikarya</taxon>
        <taxon>Ascomycota</taxon>
        <taxon>Pezizomycotina</taxon>
        <taxon>Sordariomycetes</taxon>
        <taxon>Xylariomycetidae</taxon>
        <taxon>Amphisphaeriales</taxon>
        <taxon>Apiosporaceae</taxon>
        <taxon>Neoarthrinium</taxon>
    </lineage>
</organism>
<dbReference type="PANTHER" id="PTHR43094:SF1">
    <property type="entry name" value="AMINOTRANSFERASE CLASS-III"/>
    <property type="match status" value="1"/>
</dbReference>
<feature type="non-terminal residue" evidence="3">
    <location>
        <position position="1"/>
    </location>
</feature>
<name>A0A9P9W7A1_9PEZI</name>
<dbReference type="InterPro" id="IPR015421">
    <property type="entry name" value="PyrdxlP-dep_Trfase_major"/>
</dbReference>
<evidence type="ECO:0000256" key="2">
    <source>
        <dbReference type="SAM" id="MobiDB-lite"/>
    </source>
</evidence>
<feature type="region of interest" description="Disordered" evidence="2">
    <location>
        <begin position="73"/>
        <end position="92"/>
    </location>
</feature>
<comment type="caution">
    <text evidence="3">The sequence shown here is derived from an EMBL/GenBank/DDBJ whole genome shotgun (WGS) entry which is preliminary data.</text>
</comment>
<accession>A0A9P9W7A1</accession>
<protein>
    <submittedName>
        <fullName evidence="3">Uncharacterized protein</fullName>
    </submittedName>
</protein>
<keyword evidence="4" id="KW-1185">Reference proteome</keyword>
<dbReference type="SUPFAM" id="SSF53383">
    <property type="entry name" value="PLP-dependent transferases"/>
    <property type="match status" value="1"/>
</dbReference>
<dbReference type="Pfam" id="PF00202">
    <property type="entry name" value="Aminotran_3"/>
    <property type="match status" value="1"/>
</dbReference>